<dbReference type="Pfam" id="PF09346">
    <property type="entry name" value="SMI1_KNR4"/>
    <property type="match status" value="1"/>
</dbReference>
<feature type="domain" description="Knr4/Smi1-like" evidence="1">
    <location>
        <begin position="34"/>
        <end position="83"/>
    </location>
</feature>
<sequence length="117" mass="13339">MTLSLAEFKGRIDAISEAIRSLGGEVQELVIRPPATEQEIERVEHQLGLSLPSSFKQALLHIAGEFSFCWFMPDDYKFPEPYHNIFSGQIHWNLLQLPQIDEGKKGMHRACFPQSRG</sequence>
<dbReference type="Gene3D" id="3.40.1580.10">
    <property type="entry name" value="SMI1/KNR4-like"/>
    <property type="match status" value="1"/>
</dbReference>
<evidence type="ECO:0000313" key="3">
    <source>
        <dbReference type="Proteomes" id="UP000605427"/>
    </source>
</evidence>
<dbReference type="EMBL" id="BMDD01000003">
    <property type="protein sequence ID" value="GGH79721.1"/>
    <property type="molecule type" value="Genomic_DNA"/>
</dbReference>
<dbReference type="InterPro" id="IPR037883">
    <property type="entry name" value="Knr4/Smi1-like_sf"/>
</dbReference>
<dbReference type="Proteomes" id="UP000605427">
    <property type="component" value="Unassembled WGS sequence"/>
</dbReference>
<reference evidence="3" key="1">
    <citation type="journal article" date="2019" name="Int. J. Syst. Evol. Microbiol.">
        <title>The Global Catalogue of Microorganisms (GCM) 10K type strain sequencing project: providing services to taxonomists for standard genome sequencing and annotation.</title>
        <authorList>
            <consortium name="The Broad Institute Genomics Platform"/>
            <consortium name="The Broad Institute Genome Sequencing Center for Infectious Disease"/>
            <person name="Wu L."/>
            <person name="Ma J."/>
        </authorList>
    </citation>
    <scope>NUCLEOTIDE SEQUENCE [LARGE SCALE GENOMIC DNA]</scope>
    <source>
        <strain evidence="3">CCM 8702</strain>
    </source>
</reference>
<proteinExistence type="predicted"/>
<organism evidence="2 3">
    <name type="scientific">Saccharibacillus endophyticus</name>
    <dbReference type="NCBI Taxonomy" id="2060666"/>
    <lineage>
        <taxon>Bacteria</taxon>
        <taxon>Bacillati</taxon>
        <taxon>Bacillota</taxon>
        <taxon>Bacilli</taxon>
        <taxon>Bacillales</taxon>
        <taxon>Paenibacillaceae</taxon>
        <taxon>Saccharibacillus</taxon>
    </lineage>
</organism>
<evidence type="ECO:0000259" key="1">
    <source>
        <dbReference type="Pfam" id="PF09346"/>
    </source>
</evidence>
<comment type="caution">
    <text evidence="2">The sequence shown here is derived from an EMBL/GenBank/DDBJ whole genome shotgun (WGS) entry which is preliminary data.</text>
</comment>
<protein>
    <recommendedName>
        <fullName evidence="1">Knr4/Smi1-like domain-containing protein</fullName>
    </recommendedName>
</protein>
<keyword evidence="3" id="KW-1185">Reference proteome</keyword>
<accession>A0ABQ1ZY88</accession>
<name>A0ABQ1ZY88_9BACL</name>
<dbReference type="InterPro" id="IPR018958">
    <property type="entry name" value="Knr4/Smi1-like_dom"/>
</dbReference>
<dbReference type="RefSeq" id="WP_229714178.1">
    <property type="nucleotide sequence ID" value="NZ_BMDD01000003.1"/>
</dbReference>
<dbReference type="SUPFAM" id="SSF160631">
    <property type="entry name" value="SMI1/KNR4-like"/>
    <property type="match status" value="1"/>
</dbReference>
<gene>
    <name evidence="2" type="ORF">GCM10007362_26940</name>
</gene>
<evidence type="ECO:0000313" key="2">
    <source>
        <dbReference type="EMBL" id="GGH79721.1"/>
    </source>
</evidence>